<dbReference type="SFLD" id="SFLDG01084">
    <property type="entry name" value="Uncharacterised_Radical_SAM_Su"/>
    <property type="match status" value="1"/>
</dbReference>
<dbReference type="EMBL" id="ADVG01000003">
    <property type="protein sequence ID" value="EFH83922.1"/>
    <property type="molecule type" value="Genomic_DNA"/>
</dbReference>
<evidence type="ECO:0000256" key="1">
    <source>
        <dbReference type="ARBA" id="ARBA00022723"/>
    </source>
</evidence>
<name>D6TU21_KTERA</name>
<evidence type="ECO:0000256" key="3">
    <source>
        <dbReference type="ARBA" id="ARBA00023014"/>
    </source>
</evidence>
<dbReference type="Gene3D" id="3.80.30.30">
    <property type="match status" value="1"/>
</dbReference>
<reference evidence="5 6" key="1">
    <citation type="journal article" date="2011" name="Stand. Genomic Sci.">
        <title>Non-contiguous finished genome sequence and contextual data of the filamentous soil bacterium Ktedonobacter racemifer type strain (SOSP1-21).</title>
        <authorList>
            <person name="Chang Y.J."/>
            <person name="Land M."/>
            <person name="Hauser L."/>
            <person name="Chertkov O."/>
            <person name="Del Rio T.G."/>
            <person name="Nolan M."/>
            <person name="Copeland A."/>
            <person name="Tice H."/>
            <person name="Cheng J.F."/>
            <person name="Lucas S."/>
            <person name="Han C."/>
            <person name="Goodwin L."/>
            <person name="Pitluck S."/>
            <person name="Ivanova N."/>
            <person name="Ovchinikova G."/>
            <person name="Pati A."/>
            <person name="Chen A."/>
            <person name="Palaniappan K."/>
            <person name="Mavromatis K."/>
            <person name="Liolios K."/>
            <person name="Brettin T."/>
            <person name="Fiebig A."/>
            <person name="Rohde M."/>
            <person name="Abt B."/>
            <person name="Goker M."/>
            <person name="Detter J.C."/>
            <person name="Woyke T."/>
            <person name="Bristow J."/>
            <person name="Eisen J.A."/>
            <person name="Markowitz V."/>
            <person name="Hugenholtz P."/>
            <person name="Kyrpides N.C."/>
            <person name="Klenk H.P."/>
            <person name="Lapidus A."/>
        </authorList>
    </citation>
    <scope>NUCLEOTIDE SEQUENCE [LARGE SCALE GENOMIC DNA]</scope>
    <source>
        <strain evidence="6">DSM 44963</strain>
    </source>
</reference>
<keyword evidence="3" id="KW-0411">Iron-sulfur</keyword>
<proteinExistence type="predicted"/>
<dbReference type="STRING" id="485913.Krac_4926"/>
<dbReference type="InParanoid" id="D6TU21"/>
<gene>
    <name evidence="5" type="ORF">Krac_4926</name>
</gene>
<dbReference type="GO" id="GO:0046872">
    <property type="term" value="F:metal ion binding"/>
    <property type="evidence" value="ECO:0007669"/>
    <property type="project" value="UniProtKB-KW"/>
</dbReference>
<dbReference type="Pfam" id="PF04055">
    <property type="entry name" value="Radical_SAM"/>
    <property type="match status" value="1"/>
</dbReference>
<dbReference type="Proteomes" id="UP000004508">
    <property type="component" value="Unassembled WGS sequence"/>
</dbReference>
<dbReference type="PANTHER" id="PTHR43432">
    <property type="entry name" value="SLR0285 PROTEIN"/>
    <property type="match status" value="1"/>
</dbReference>
<dbReference type="eggNOG" id="COG1533">
    <property type="taxonomic scope" value="Bacteria"/>
</dbReference>
<dbReference type="InterPro" id="IPR040086">
    <property type="entry name" value="MJ0683-like"/>
</dbReference>
<sequence>METTLKEAKSILTPQRKGFLAGGPYPFTHALSAYVGCGFGRTTCGMYCYAQFLPNWSFGSNGAAWGDAVQVKTNAATLLERELKRMSPEARGHLRIFMSSTTDPYQPLERTYEVTRQCLEVFVGFPDLDLLVIQTRSPLAERDLPLLTRIPYAWLSVTIETDDQEYLKQLRGGPALEKRWELVRAASQHGVPTQITVSPCLPYSSVEQFGERLLTSGARRVIVDTVVDGDGSGGRRTAHSPFAQAESNWSETSAAHHLYAYLSERAGEHEIALGWSNAGFCGIAPTYLIWDAKI</sequence>
<dbReference type="RefSeq" id="WP_007914998.1">
    <property type="nucleotide sequence ID" value="NZ_ADVG01000003.1"/>
</dbReference>
<organism evidence="5 6">
    <name type="scientific">Ktedonobacter racemifer DSM 44963</name>
    <dbReference type="NCBI Taxonomy" id="485913"/>
    <lineage>
        <taxon>Bacteria</taxon>
        <taxon>Bacillati</taxon>
        <taxon>Chloroflexota</taxon>
        <taxon>Ktedonobacteria</taxon>
        <taxon>Ktedonobacterales</taxon>
        <taxon>Ktedonobacteraceae</taxon>
        <taxon>Ktedonobacter</taxon>
    </lineage>
</organism>
<evidence type="ECO:0000259" key="4">
    <source>
        <dbReference type="Pfam" id="PF04055"/>
    </source>
</evidence>
<evidence type="ECO:0000256" key="2">
    <source>
        <dbReference type="ARBA" id="ARBA00023004"/>
    </source>
</evidence>
<keyword evidence="1" id="KW-0479">Metal-binding</keyword>
<dbReference type="SFLD" id="SFLDS00029">
    <property type="entry name" value="Radical_SAM"/>
    <property type="match status" value="1"/>
</dbReference>
<dbReference type="AlphaFoldDB" id="D6TU21"/>
<keyword evidence="2" id="KW-0408">Iron</keyword>
<evidence type="ECO:0000313" key="6">
    <source>
        <dbReference type="Proteomes" id="UP000004508"/>
    </source>
</evidence>
<feature type="domain" description="Radical SAM core" evidence="4">
    <location>
        <begin position="79"/>
        <end position="205"/>
    </location>
</feature>
<protein>
    <submittedName>
        <fullName evidence="5">Radical SAM domain protein</fullName>
    </submittedName>
</protein>
<keyword evidence="6" id="KW-1185">Reference proteome</keyword>
<dbReference type="InterPro" id="IPR007197">
    <property type="entry name" value="rSAM"/>
</dbReference>
<accession>D6TU21</accession>
<dbReference type="SUPFAM" id="SSF102114">
    <property type="entry name" value="Radical SAM enzymes"/>
    <property type="match status" value="1"/>
</dbReference>
<dbReference type="PANTHER" id="PTHR43432:SF3">
    <property type="entry name" value="SLR0285 PROTEIN"/>
    <property type="match status" value="1"/>
</dbReference>
<dbReference type="InterPro" id="IPR058240">
    <property type="entry name" value="rSAM_sf"/>
</dbReference>
<comment type="caution">
    <text evidence="5">The sequence shown here is derived from an EMBL/GenBank/DDBJ whole genome shotgun (WGS) entry which is preliminary data.</text>
</comment>
<dbReference type="GO" id="GO:0051536">
    <property type="term" value="F:iron-sulfur cluster binding"/>
    <property type="evidence" value="ECO:0007669"/>
    <property type="project" value="UniProtKB-KW"/>
</dbReference>
<dbReference type="OrthoDB" id="9785699at2"/>
<evidence type="ECO:0000313" key="5">
    <source>
        <dbReference type="EMBL" id="EFH83922.1"/>
    </source>
</evidence>
<dbReference type="GO" id="GO:0003824">
    <property type="term" value="F:catalytic activity"/>
    <property type="evidence" value="ECO:0007669"/>
    <property type="project" value="InterPro"/>
</dbReference>